<dbReference type="GeneID" id="36402883"/>
<sequence>MESPFYSATEHFQRKRCDELEHGIAINSQCRVNQYPVIEGLARSPSLNSSPYGDTVAVKSGSDSCFRIR</sequence>
<organism evidence="1 2">
    <name type="scientific">Plasmopara halstedii</name>
    <name type="common">Downy mildew of sunflower</name>
    <dbReference type="NCBI Taxonomy" id="4781"/>
    <lineage>
        <taxon>Eukaryota</taxon>
        <taxon>Sar</taxon>
        <taxon>Stramenopiles</taxon>
        <taxon>Oomycota</taxon>
        <taxon>Peronosporomycetes</taxon>
        <taxon>Peronosporales</taxon>
        <taxon>Peronosporaceae</taxon>
        <taxon>Plasmopara</taxon>
    </lineage>
</organism>
<proteinExistence type="predicted"/>
<keyword evidence="2" id="KW-1185">Reference proteome</keyword>
<protein>
    <submittedName>
        <fullName evidence="1">Uncharacterized protein</fullName>
    </submittedName>
</protein>
<dbReference type="Proteomes" id="UP000054928">
    <property type="component" value="Unassembled WGS sequence"/>
</dbReference>
<accession>A0A0P1B5J5</accession>
<dbReference type="RefSeq" id="XP_024586471.1">
    <property type="nucleotide sequence ID" value="XM_024721365.1"/>
</dbReference>
<dbReference type="AlphaFoldDB" id="A0A0P1B5J5"/>
<reference evidence="2" key="1">
    <citation type="submission" date="2014-09" db="EMBL/GenBank/DDBJ databases">
        <authorList>
            <person name="Sharma Rahul"/>
            <person name="Thines Marco"/>
        </authorList>
    </citation>
    <scope>NUCLEOTIDE SEQUENCE [LARGE SCALE GENOMIC DNA]</scope>
</reference>
<evidence type="ECO:0000313" key="2">
    <source>
        <dbReference type="Proteomes" id="UP000054928"/>
    </source>
</evidence>
<name>A0A0P1B5J5_PLAHL</name>
<evidence type="ECO:0000313" key="1">
    <source>
        <dbReference type="EMBL" id="CEG50102.1"/>
    </source>
</evidence>
<dbReference type="EMBL" id="CCYD01003101">
    <property type="protein sequence ID" value="CEG50102.1"/>
    <property type="molecule type" value="Genomic_DNA"/>
</dbReference>